<dbReference type="PANTHER" id="PTHR38766">
    <property type="entry name" value="FLAGELLAR PROTEIN FLIO"/>
    <property type="match status" value="1"/>
</dbReference>
<dbReference type="AlphaFoldDB" id="A0A934MQ27"/>
<feature type="compositionally biased region" description="Pro residues" evidence="1">
    <location>
        <begin position="100"/>
        <end position="116"/>
    </location>
</feature>
<proteinExistence type="predicted"/>
<dbReference type="EMBL" id="JAEKMH010000001">
    <property type="protein sequence ID" value="MBJ3783934.1"/>
    <property type="molecule type" value="Genomic_DNA"/>
</dbReference>
<evidence type="ECO:0000313" key="4">
    <source>
        <dbReference type="Proteomes" id="UP000602124"/>
    </source>
</evidence>
<keyword evidence="2" id="KW-0812">Transmembrane</keyword>
<comment type="caution">
    <text evidence="3">The sequence shown here is derived from an EMBL/GenBank/DDBJ whole genome shotgun (WGS) entry which is preliminary data.</text>
</comment>
<feature type="region of interest" description="Disordered" evidence="1">
    <location>
        <begin position="165"/>
        <end position="218"/>
    </location>
</feature>
<organism evidence="3 4">
    <name type="scientific">Devosia sediminis</name>
    <dbReference type="NCBI Taxonomy" id="2798801"/>
    <lineage>
        <taxon>Bacteria</taxon>
        <taxon>Pseudomonadati</taxon>
        <taxon>Pseudomonadota</taxon>
        <taxon>Alphaproteobacteria</taxon>
        <taxon>Hyphomicrobiales</taxon>
        <taxon>Devosiaceae</taxon>
        <taxon>Devosia</taxon>
    </lineage>
</organism>
<dbReference type="InterPro" id="IPR052205">
    <property type="entry name" value="FliO/MopB"/>
</dbReference>
<evidence type="ECO:0000256" key="2">
    <source>
        <dbReference type="SAM" id="Phobius"/>
    </source>
</evidence>
<reference evidence="3" key="1">
    <citation type="submission" date="2020-12" db="EMBL/GenBank/DDBJ databases">
        <title>Devosia sp. MSA67 isolated from Mo River.</title>
        <authorList>
            <person name="Ma F."/>
            <person name="Zi Z."/>
        </authorList>
    </citation>
    <scope>NUCLEOTIDE SEQUENCE</scope>
    <source>
        <strain evidence="3">MSA67</strain>
    </source>
</reference>
<gene>
    <name evidence="3" type="ORF">JEQ47_04295</name>
</gene>
<accession>A0A934MQ27</accession>
<sequence length="218" mass="23209">MQFITGLFGGSGNTILTVVFALGIVLVLILLAVWLLKLISNMSSNAIRGRNRRLAVVDTLVVDQKRQLLIVRRDDVEHLILIGGPQDLVVENGFVAPDVPQPPARRPLPVVPTPKPAEPRAPKAVEPAVSSAKVPDAAPGTLLEQLQKSGHAGDRKARVSLRQTGLLRPVSEQDPTLSVQNLDAPGGRSADSAKEDGNTTASEGAGLEHHDGDQPNRH</sequence>
<keyword evidence="2" id="KW-0472">Membrane</keyword>
<feature type="transmembrane region" description="Helical" evidence="2">
    <location>
        <begin position="15"/>
        <end position="36"/>
    </location>
</feature>
<dbReference type="Proteomes" id="UP000602124">
    <property type="component" value="Unassembled WGS sequence"/>
</dbReference>
<dbReference type="RefSeq" id="WP_198875144.1">
    <property type="nucleotide sequence ID" value="NZ_JAEKMH010000001.1"/>
</dbReference>
<feature type="region of interest" description="Disordered" evidence="1">
    <location>
        <begin position="100"/>
        <end position="136"/>
    </location>
</feature>
<name>A0A934MQ27_9HYPH</name>
<evidence type="ECO:0000313" key="3">
    <source>
        <dbReference type="EMBL" id="MBJ3783934.1"/>
    </source>
</evidence>
<protein>
    <submittedName>
        <fullName evidence="3">Flagellar biosynthetic protein FliO</fullName>
    </submittedName>
</protein>
<keyword evidence="3" id="KW-0966">Cell projection</keyword>
<feature type="compositionally biased region" description="Basic and acidic residues" evidence="1">
    <location>
        <begin position="206"/>
        <end position="218"/>
    </location>
</feature>
<keyword evidence="3" id="KW-0282">Flagellum</keyword>
<evidence type="ECO:0000256" key="1">
    <source>
        <dbReference type="SAM" id="MobiDB-lite"/>
    </source>
</evidence>
<keyword evidence="4" id="KW-1185">Reference proteome</keyword>
<dbReference type="PANTHER" id="PTHR38766:SF1">
    <property type="entry name" value="FLAGELLAR PROTEIN FLIO"/>
    <property type="match status" value="1"/>
</dbReference>
<keyword evidence="3" id="KW-0969">Cilium</keyword>
<keyword evidence="2" id="KW-1133">Transmembrane helix</keyword>